<feature type="domain" description="HTH araC/xylS-type" evidence="9">
    <location>
        <begin position="296"/>
        <end position="395"/>
    </location>
</feature>
<reference evidence="11" key="1">
    <citation type="submission" date="2020-09" db="EMBL/GenBank/DDBJ databases">
        <title>Draft Genome Sequence of Paenibacillus sp. WST5.</title>
        <authorList>
            <person name="Bao Z."/>
        </authorList>
    </citation>
    <scope>NUCLEOTIDE SEQUENCE</scope>
    <source>
        <strain evidence="11">WST5</strain>
    </source>
</reference>
<dbReference type="Gene3D" id="3.40.50.2300">
    <property type="match status" value="1"/>
</dbReference>
<dbReference type="SMART" id="SM00342">
    <property type="entry name" value="HTH_ARAC"/>
    <property type="match status" value="1"/>
</dbReference>
<dbReference type="SMART" id="SM00448">
    <property type="entry name" value="REC"/>
    <property type="match status" value="1"/>
</dbReference>
<proteinExistence type="predicted"/>
<protein>
    <submittedName>
        <fullName evidence="11">Response regulator</fullName>
    </submittedName>
</protein>
<evidence type="ECO:0000256" key="6">
    <source>
        <dbReference type="ARBA" id="ARBA00023125"/>
    </source>
</evidence>
<dbReference type="AlphaFoldDB" id="A0A926KJH3"/>
<sequence>MWRVLIADDEPKIRRGLRNNVEWQSLDMEVIAEAEDGLEALELSEQLKPDVLLVDICMPILNGLEFVEKMLAFLTDSVIIVITGHNEFVYAQKALKLGVFDYLLKPASKDQLYAVLGAAKERLQQRKYMHWTAEQVSKHMPQMKERFLNDWIGGSLTEVEVKEQLGFLQCTFDSAFCLVLIKVIDRIQLHDKPQEWDRLLLLFAVQNVVEDVLRKWGSYIVFRDRKEYIVALVTLNNKHTGSEIVTAVISTVEQVLKKTVLAFCREGDSIVTEAPIAYERLYQEAAGESSATPIVLLAKKYIRDNYHKEDLNLKEVADMIKISPSYLSRLLRQETGSSFIDYLTQVRIKQAIILLQDPMIKILEISKRVGYNGQHYFSMAFKKVLGVSPAEYRKGGVK</sequence>
<dbReference type="InterPro" id="IPR009057">
    <property type="entry name" value="Homeodomain-like_sf"/>
</dbReference>
<dbReference type="RefSeq" id="WP_188172682.1">
    <property type="nucleotide sequence ID" value="NZ_JACVVD010000001.1"/>
</dbReference>
<evidence type="ECO:0000313" key="12">
    <source>
        <dbReference type="Proteomes" id="UP000650466"/>
    </source>
</evidence>
<keyword evidence="12" id="KW-1185">Reference proteome</keyword>
<evidence type="ECO:0000256" key="8">
    <source>
        <dbReference type="PROSITE-ProRule" id="PRU00169"/>
    </source>
</evidence>
<dbReference type="EMBL" id="JACVVD010000001">
    <property type="protein sequence ID" value="MBD0378874.1"/>
    <property type="molecule type" value="Genomic_DNA"/>
</dbReference>
<dbReference type="GO" id="GO:0003700">
    <property type="term" value="F:DNA-binding transcription factor activity"/>
    <property type="evidence" value="ECO:0007669"/>
    <property type="project" value="InterPro"/>
</dbReference>
<accession>A0A926KJH3</accession>
<feature type="domain" description="Response regulatory" evidence="10">
    <location>
        <begin position="3"/>
        <end position="120"/>
    </location>
</feature>
<dbReference type="GO" id="GO:0005737">
    <property type="term" value="C:cytoplasm"/>
    <property type="evidence" value="ECO:0007669"/>
    <property type="project" value="UniProtKB-SubCell"/>
</dbReference>
<comment type="subcellular location">
    <subcellularLocation>
        <location evidence="1">Cytoplasm</location>
    </subcellularLocation>
</comment>
<dbReference type="Proteomes" id="UP000650466">
    <property type="component" value="Unassembled WGS sequence"/>
</dbReference>
<evidence type="ECO:0000256" key="7">
    <source>
        <dbReference type="ARBA" id="ARBA00023163"/>
    </source>
</evidence>
<evidence type="ECO:0000256" key="1">
    <source>
        <dbReference type="ARBA" id="ARBA00004496"/>
    </source>
</evidence>
<evidence type="ECO:0000259" key="10">
    <source>
        <dbReference type="PROSITE" id="PS50110"/>
    </source>
</evidence>
<organism evidence="11 12">
    <name type="scientific">Paenibacillus sedimenti</name>
    <dbReference type="NCBI Taxonomy" id="2770274"/>
    <lineage>
        <taxon>Bacteria</taxon>
        <taxon>Bacillati</taxon>
        <taxon>Bacillota</taxon>
        <taxon>Bacilli</taxon>
        <taxon>Bacillales</taxon>
        <taxon>Paenibacillaceae</taxon>
        <taxon>Paenibacillus</taxon>
    </lineage>
</organism>
<dbReference type="PANTHER" id="PTHR42713">
    <property type="entry name" value="HISTIDINE KINASE-RELATED"/>
    <property type="match status" value="1"/>
</dbReference>
<gene>
    <name evidence="11" type="ORF">ICC18_01905</name>
</gene>
<dbReference type="InterPro" id="IPR051552">
    <property type="entry name" value="HptR"/>
</dbReference>
<dbReference type="InterPro" id="IPR001789">
    <property type="entry name" value="Sig_transdc_resp-reg_receiver"/>
</dbReference>
<evidence type="ECO:0000256" key="4">
    <source>
        <dbReference type="ARBA" id="ARBA00023012"/>
    </source>
</evidence>
<keyword evidence="7" id="KW-0804">Transcription</keyword>
<dbReference type="PANTHER" id="PTHR42713:SF3">
    <property type="entry name" value="TRANSCRIPTIONAL REGULATORY PROTEIN HPTR"/>
    <property type="match status" value="1"/>
</dbReference>
<evidence type="ECO:0000313" key="11">
    <source>
        <dbReference type="EMBL" id="MBD0378874.1"/>
    </source>
</evidence>
<dbReference type="InterPro" id="IPR011006">
    <property type="entry name" value="CheY-like_superfamily"/>
</dbReference>
<keyword evidence="4" id="KW-0902">Two-component regulatory system</keyword>
<dbReference type="SUPFAM" id="SSF52172">
    <property type="entry name" value="CheY-like"/>
    <property type="match status" value="1"/>
</dbReference>
<dbReference type="CDD" id="cd17536">
    <property type="entry name" value="REC_YesN-like"/>
    <property type="match status" value="1"/>
</dbReference>
<dbReference type="PRINTS" id="PR00032">
    <property type="entry name" value="HTHARAC"/>
</dbReference>
<dbReference type="Pfam" id="PF00072">
    <property type="entry name" value="Response_reg"/>
    <property type="match status" value="1"/>
</dbReference>
<name>A0A926KJH3_9BACL</name>
<dbReference type="PROSITE" id="PS01124">
    <property type="entry name" value="HTH_ARAC_FAMILY_2"/>
    <property type="match status" value="1"/>
</dbReference>
<evidence type="ECO:0000256" key="2">
    <source>
        <dbReference type="ARBA" id="ARBA00022490"/>
    </source>
</evidence>
<dbReference type="PROSITE" id="PS50110">
    <property type="entry name" value="RESPONSE_REGULATORY"/>
    <property type="match status" value="1"/>
</dbReference>
<dbReference type="GO" id="GO:0043565">
    <property type="term" value="F:sequence-specific DNA binding"/>
    <property type="evidence" value="ECO:0007669"/>
    <property type="project" value="InterPro"/>
</dbReference>
<keyword evidence="3 8" id="KW-0597">Phosphoprotein</keyword>
<feature type="modified residue" description="4-aspartylphosphate" evidence="8">
    <location>
        <position position="55"/>
    </location>
</feature>
<keyword evidence="5" id="KW-0805">Transcription regulation</keyword>
<dbReference type="GO" id="GO:0000160">
    <property type="term" value="P:phosphorelay signal transduction system"/>
    <property type="evidence" value="ECO:0007669"/>
    <property type="project" value="UniProtKB-KW"/>
</dbReference>
<dbReference type="Gene3D" id="1.10.10.60">
    <property type="entry name" value="Homeodomain-like"/>
    <property type="match status" value="2"/>
</dbReference>
<dbReference type="InterPro" id="IPR020449">
    <property type="entry name" value="Tscrpt_reg_AraC-type_HTH"/>
</dbReference>
<evidence type="ECO:0000259" key="9">
    <source>
        <dbReference type="PROSITE" id="PS01124"/>
    </source>
</evidence>
<evidence type="ECO:0000256" key="3">
    <source>
        <dbReference type="ARBA" id="ARBA00022553"/>
    </source>
</evidence>
<comment type="caution">
    <text evidence="11">The sequence shown here is derived from an EMBL/GenBank/DDBJ whole genome shotgun (WGS) entry which is preliminary data.</text>
</comment>
<dbReference type="Pfam" id="PF12833">
    <property type="entry name" value="HTH_18"/>
    <property type="match status" value="1"/>
</dbReference>
<dbReference type="SUPFAM" id="SSF46689">
    <property type="entry name" value="Homeodomain-like"/>
    <property type="match status" value="2"/>
</dbReference>
<keyword evidence="2" id="KW-0963">Cytoplasm</keyword>
<evidence type="ECO:0000256" key="5">
    <source>
        <dbReference type="ARBA" id="ARBA00023015"/>
    </source>
</evidence>
<dbReference type="InterPro" id="IPR018060">
    <property type="entry name" value="HTH_AraC"/>
</dbReference>
<keyword evidence="6" id="KW-0238">DNA-binding</keyword>